<dbReference type="Pfam" id="PF00702">
    <property type="entry name" value="Hydrolase"/>
    <property type="match status" value="1"/>
</dbReference>
<dbReference type="PRINTS" id="PR00119">
    <property type="entry name" value="CATATPASE"/>
</dbReference>
<dbReference type="GO" id="GO:0012505">
    <property type="term" value="C:endomembrane system"/>
    <property type="evidence" value="ECO:0007669"/>
    <property type="project" value="UniProtKB-SubCell"/>
</dbReference>
<dbReference type="GO" id="GO:0016887">
    <property type="term" value="F:ATP hydrolysis activity"/>
    <property type="evidence" value="ECO:0007669"/>
    <property type="project" value="InterPro"/>
</dbReference>
<feature type="transmembrane region" description="Helical" evidence="11">
    <location>
        <begin position="779"/>
        <end position="798"/>
    </location>
</feature>
<dbReference type="PANTHER" id="PTHR43294:SF20">
    <property type="entry name" value="P-TYPE ATPASE"/>
    <property type="match status" value="1"/>
</dbReference>
<proteinExistence type="inferred from homology"/>
<dbReference type="AlphaFoldDB" id="A0A4Q0AHM7"/>
<dbReference type="GO" id="GO:0005524">
    <property type="term" value="F:ATP binding"/>
    <property type="evidence" value="ECO:0007669"/>
    <property type="project" value="UniProtKB-KW"/>
</dbReference>
<evidence type="ECO:0000256" key="5">
    <source>
        <dbReference type="ARBA" id="ARBA00022741"/>
    </source>
</evidence>
<dbReference type="Gene3D" id="1.20.1110.10">
    <property type="entry name" value="Calcium-transporting ATPase, transmembrane domain"/>
    <property type="match status" value="2"/>
</dbReference>
<dbReference type="InterPro" id="IPR059000">
    <property type="entry name" value="ATPase_P-type_domA"/>
</dbReference>
<dbReference type="InterPro" id="IPR050510">
    <property type="entry name" value="Cation_transp_ATPase_P-type"/>
</dbReference>
<dbReference type="Gene3D" id="2.70.150.10">
    <property type="entry name" value="Calcium-transporting ATPase, cytoplasmic transduction domain A"/>
    <property type="match status" value="1"/>
</dbReference>
<dbReference type="SUPFAM" id="SSF81665">
    <property type="entry name" value="Calcium ATPase, transmembrane domain M"/>
    <property type="match status" value="1"/>
</dbReference>
<dbReference type="InterPro" id="IPR008250">
    <property type="entry name" value="ATPase_P-typ_transduc_dom_A_sf"/>
</dbReference>
<organism evidence="13 14">
    <name type="scientific">Candidatus Microsaccharimonas sossegonensis</name>
    <dbReference type="NCBI Taxonomy" id="2506948"/>
    <lineage>
        <taxon>Bacteria</taxon>
        <taxon>Candidatus Saccharimonadota</taxon>
        <taxon>Candidatus Saccharimonadia</taxon>
        <taxon>Candidatus Saccharimonadales</taxon>
        <taxon>Candidatus Saccharimonadaceae</taxon>
        <taxon>Candidatus Microsaccharimonas</taxon>
    </lineage>
</organism>
<keyword evidence="5" id="KW-0547">Nucleotide-binding</keyword>
<dbReference type="InterPro" id="IPR023214">
    <property type="entry name" value="HAD_sf"/>
</dbReference>
<dbReference type="Gene3D" id="3.40.1110.10">
    <property type="entry name" value="Calcium-transporting ATPase, cytoplasmic domain N"/>
    <property type="match status" value="2"/>
</dbReference>
<evidence type="ECO:0000256" key="3">
    <source>
        <dbReference type="ARBA" id="ARBA00022553"/>
    </source>
</evidence>
<dbReference type="SMART" id="SM00831">
    <property type="entry name" value="Cation_ATPase_N"/>
    <property type="match status" value="1"/>
</dbReference>
<dbReference type="PANTHER" id="PTHR43294">
    <property type="entry name" value="SODIUM/POTASSIUM-TRANSPORTING ATPASE SUBUNIT ALPHA"/>
    <property type="match status" value="1"/>
</dbReference>
<accession>A0A4Q0AHM7</accession>
<dbReference type="InterPro" id="IPR018303">
    <property type="entry name" value="ATPase_P-typ_P_site"/>
</dbReference>
<feature type="transmembrane region" description="Helical" evidence="11">
    <location>
        <begin position="639"/>
        <end position="663"/>
    </location>
</feature>
<gene>
    <name evidence="13" type="ORF">EOT05_02975</name>
</gene>
<feature type="domain" description="Cation-transporting P-type ATPase N-terminal" evidence="12">
    <location>
        <begin position="2"/>
        <end position="74"/>
    </location>
</feature>
<dbReference type="InterPro" id="IPR001757">
    <property type="entry name" value="P_typ_ATPase"/>
</dbReference>
<dbReference type="InterPro" id="IPR036412">
    <property type="entry name" value="HAD-like_sf"/>
</dbReference>
<comment type="subcellular location">
    <subcellularLocation>
        <location evidence="1">Endomembrane system</location>
        <topology evidence="1">Multi-pass membrane protein</topology>
    </subcellularLocation>
</comment>
<dbReference type="NCBIfam" id="TIGR01494">
    <property type="entry name" value="ATPase_P-type"/>
    <property type="match status" value="2"/>
</dbReference>
<dbReference type="GO" id="GO:1990573">
    <property type="term" value="P:potassium ion import across plasma membrane"/>
    <property type="evidence" value="ECO:0007669"/>
    <property type="project" value="TreeGrafter"/>
</dbReference>
<dbReference type="Pfam" id="PF00689">
    <property type="entry name" value="Cation_ATPase_C"/>
    <property type="match status" value="1"/>
</dbReference>
<keyword evidence="6" id="KW-0067">ATP-binding</keyword>
<dbReference type="PRINTS" id="PR00120">
    <property type="entry name" value="HATPASE"/>
</dbReference>
<dbReference type="GO" id="GO:0005391">
    <property type="term" value="F:P-type sodium:potassium-exchanging transporter activity"/>
    <property type="evidence" value="ECO:0007669"/>
    <property type="project" value="TreeGrafter"/>
</dbReference>
<dbReference type="InterPro" id="IPR006068">
    <property type="entry name" value="ATPase_P-typ_cation-transptr_C"/>
</dbReference>
<feature type="transmembrane region" description="Helical" evidence="11">
    <location>
        <begin position="76"/>
        <end position="94"/>
    </location>
</feature>
<dbReference type="SFLD" id="SFLDS00003">
    <property type="entry name" value="Haloacid_Dehalogenase"/>
    <property type="match status" value="1"/>
</dbReference>
<dbReference type="GO" id="GO:1902600">
    <property type="term" value="P:proton transmembrane transport"/>
    <property type="evidence" value="ECO:0007669"/>
    <property type="project" value="TreeGrafter"/>
</dbReference>
<dbReference type="SUPFAM" id="SSF56784">
    <property type="entry name" value="HAD-like"/>
    <property type="match status" value="1"/>
</dbReference>
<feature type="transmembrane region" description="Helical" evidence="11">
    <location>
        <begin position="271"/>
        <end position="294"/>
    </location>
</feature>
<evidence type="ECO:0000256" key="1">
    <source>
        <dbReference type="ARBA" id="ARBA00004127"/>
    </source>
</evidence>
<comment type="similarity">
    <text evidence="2">Belongs to the cation transport ATPase (P-type) (TC 3.A.3) family. Type IIA subfamily.</text>
</comment>
<dbReference type="GO" id="GO:0005886">
    <property type="term" value="C:plasma membrane"/>
    <property type="evidence" value="ECO:0007669"/>
    <property type="project" value="TreeGrafter"/>
</dbReference>
<keyword evidence="7" id="KW-0460">Magnesium</keyword>
<dbReference type="InterPro" id="IPR023299">
    <property type="entry name" value="ATPase_P-typ_cyto_dom_N"/>
</dbReference>
<feature type="transmembrane region" description="Helical" evidence="11">
    <location>
        <begin position="53"/>
        <end position="70"/>
    </location>
</feature>
<sequence length="843" mass="93394">MFYYHMSIDDTCNALATERKGLSRREGEKRLKTYGRNEISIKSDPLWRKLIEPFKNVFMLVLFIAVIISFSRQSFFDGIIILVIMMTSAVIYYVQQFTTERILRSLQKHTAQRIEVVRGGETRYIDDSDLVPGDVIQLNEGDKVPADVRLMTTNTLRVDESVLTGESVPVQKNTDALHGKKEVYEQSNMLFQGSFIVSGHATGIVVYTGNSTEFGHIAALSRKSSEASTSPVQKKIDKLLSYVIMGVGGLAVGAFILAIVRGIEFSEALRFVLALSVSAVPEGLPVAISVILVLGMRRMAAKKALVRSMRAIETIGVITTIATDKTGTLTENKLSVQKTWQPEKNQHHLPTIAHRTINHHGQHTRDPLDIAMIEFTEAEELVQLKGEPIKKLPFNQTFSMSGNIWHHEGLYELVVKGAPERVIEHSHLSSANKEEAEQALQALTSEGYRVIALATSVVKNPVEAFEELSSRHVFTFVGFIAVADTLRPTARRAITTAQLAGVTVRMITGDHFETAYHIGRQLGLIQSRDQVFDSREIGNLTDKQLQKRVATSFVFSRVTPENKFRILQALKMKEVTAMTGDGVNDVPALSSAHVGVAMGSGSQIAKDAGDIILLNNDFESIIRAMKEGRIIFSNIKRMLFYLLSTNIGEAATAVISIAIGFPMPLSPVQILWVNLVTDTAMVIPLGLEPGEKHIMRVKPITPTSPLLSRYIIFRIVLVAVTMASMAVGMYAFFNMRYGADYGRTVAFAALVVMQWANAFNARSTFQSLFSRLKVINKPFYIGLAVSITLQIIAMFGPLKNLLGIYPIALGDLFVSGLIAFTVLVFVVELHKLWGRRCVMDPQE</sequence>
<dbReference type="Pfam" id="PF00122">
    <property type="entry name" value="E1-E2_ATPase"/>
    <property type="match status" value="1"/>
</dbReference>
<name>A0A4Q0AHM7_9BACT</name>
<keyword evidence="4 11" id="KW-0812">Transmembrane</keyword>
<evidence type="ECO:0000256" key="10">
    <source>
        <dbReference type="ARBA" id="ARBA00023136"/>
    </source>
</evidence>
<dbReference type="GO" id="GO:0006883">
    <property type="term" value="P:intracellular sodium ion homeostasis"/>
    <property type="evidence" value="ECO:0007669"/>
    <property type="project" value="TreeGrafter"/>
</dbReference>
<feature type="transmembrane region" description="Helical" evidence="11">
    <location>
        <begin position="711"/>
        <end position="735"/>
    </location>
</feature>
<protein>
    <submittedName>
        <fullName evidence="13">Cation-transporting P-type ATPase</fullName>
    </submittedName>
</protein>
<comment type="caution">
    <text evidence="13">The sequence shown here is derived from an EMBL/GenBank/DDBJ whole genome shotgun (WGS) entry which is preliminary data.</text>
</comment>
<evidence type="ECO:0000313" key="14">
    <source>
        <dbReference type="Proteomes" id="UP000289257"/>
    </source>
</evidence>
<dbReference type="Proteomes" id="UP000289257">
    <property type="component" value="Unassembled WGS sequence"/>
</dbReference>
<dbReference type="GO" id="GO:0036376">
    <property type="term" value="P:sodium ion export across plasma membrane"/>
    <property type="evidence" value="ECO:0007669"/>
    <property type="project" value="TreeGrafter"/>
</dbReference>
<keyword evidence="9 11" id="KW-1133">Transmembrane helix</keyword>
<keyword evidence="3" id="KW-0597">Phosphoprotein</keyword>
<evidence type="ECO:0000259" key="12">
    <source>
        <dbReference type="SMART" id="SM00831"/>
    </source>
</evidence>
<evidence type="ECO:0000256" key="4">
    <source>
        <dbReference type="ARBA" id="ARBA00022692"/>
    </source>
</evidence>
<keyword evidence="14" id="KW-1185">Reference proteome</keyword>
<dbReference type="GO" id="GO:0030007">
    <property type="term" value="P:intracellular potassium ion homeostasis"/>
    <property type="evidence" value="ECO:0007669"/>
    <property type="project" value="TreeGrafter"/>
</dbReference>
<evidence type="ECO:0000256" key="9">
    <source>
        <dbReference type="ARBA" id="ARBA00022989"/>
    </source>
</evidence>
<evidence type="ECO:0000256" key="2">
    <source>
        <dbReference type="ARBA" id="ARBA00005675"/>
    </source>
</evidence>
<evidence type="ECO:0000256" key="6">
    <source>
        <dbReference type="ARBA" id="ARBA00022840"/>
    </source>
</evidence>
<feature type="transmembrane region" description="Helical" evidence="11">
    <location>
        <begin position="239"/>
        <end position="259"/>
    </location>
</feature>
<dbReference type="InterPro" id="IPR004014">
    <property type="entry name" value="ATPase_P-typ_cation-transptr_N"/>
</dbReference>
<keyword evidence="10 11" id="KW-0472">Membrane</keyword>
<dbReference type="SFLD" id="SFLDF00027">
    <property type="entry name" value="p-type_atpase"/>
    <property type="match status" value="1"/>
</dbReference>
<dbReference type="FunFam" id="2.70.150.10:FF:000160">
    <property type="entry name" value="Sarcoplasmic/endoplasmic reticulum calcium ATPase 1"/>
    <property type="match status" value="1"/>
</dbReference>
<dbReference type="InterPro" id="IPR044492">
    <property type="entry name" value="P_typ_ATPase_HD_dom"/>
</dbReference>
<dbReference type="Gene3D" id="3.40.50.1000">
    <property type="entry name" value="HAD superfamily/HAD-like"/>
    <property type="match status" value="2"/>
</dbReference>
<evidence type="ECO:0000256" key="8">
    <source>
        <dbReference type="ARBA" id="ARBA00022967"/>
    </source>
</evidence>
<dbReference type="Pfam" id="PF00690">
    <property type="entry name" value="Cation_ATPase_N"/>
    <property type="match status" value="1"/>
</dbReference>
<reference evidence="13" key="1">
    <citation type="submission" date="2019-01" db="EMBL/GenBank/DDBJ databases">
        <title>Genomic signatures and co-occurrence patterns of the ultra-small Saccharimodia (Patescibacteria phylum) suggest a symbiotic lifestyle.</title>
        <authorList>
            <person name="Lemos L."/>
            <person name="Medeiros J."/>
            <person name="Andreote F."/>
            <person name="Fernandes G."/>
            <person name="Varani A."/>
            <person name="Oliveira G."/>
            <person name="Pylro V."/>
        </authorList>
    </citation>
    <scope>NUCLEOTIDE SEQUENCE [LARGE SCALE GENOMIC DNA]</scope>
    <source>
        <strain evidence="13">AMD02</strain>
    </source>
</reference>
<dbReference type="SUPFAM" id="SSF81653">
    <property type="entry name" value="Calcium ATPase, transduction domain A"/>
    <property type="match status" value="1"/>
</dbReference>
<dbReference type="EMBL" id="SCKX01000001">
    <property type="protein sequence ID" value="RWZ78685.1"/>
    <property type="molecule type" value="Genomic_DNA"/>
</dbReference>
<dbReference type="InterPro" id="IPR023298">
    <property type="entry name" value="ATPase_P-typ_TM_dom_sf"/>
</dbReference>
<keyword evidence="8" id="KW-1278">Translocase</keyword>
<evidence type="ECO:0000313" key="13">
    <source>
        <dbReference type="EMBL" id="RWZ78685.1"/>
    </source>
</evidence>
<dbReference type="PROSITE" id="PS00154">
    <property type="entry name" value="ATPASE_E1_E2"/>
    <property type="match status" value="1"/>
</dbReference>
<feature type="transmembrane region" description="Helical" evidence="11">
    <location>
        <begin position="804"/>
        <end position="827"/>
    </location>
</feature>
<evidence type="ECO:0000256" key="7">
    <source>
        <dbReference type="ARBA" id="ARBA00022842"/>
    </source>
</evidence>
<dbReference type="SFLD" id="SFLDG00002">
    <property type="entry name" value="C1.7:_P-type_atpase_like"/>
    <property type="match status" value="1"/>
</dbReference>
<evidence type="ECO:0000256" key="11">
    <source>
        <dbReference type="SAM" id="Phobius"/>
    </source>
</evidence>